<evidence type="ECO:0000313" key="1">
    <source>
        <dbReference type="EMBL" id="STM26214.1"/>
    </source>
</evidence>
<sequence length="29" mass="3102">MDEKQLQALANELAKISKPLKISASSIAC</sequence>
<gene>
    <name evidence="1" type="ORF">NCTC8333_05277</name>
</gene>
<accession>A0AAX2KHP9</accession>
<dbReference type="EMBL" id="UGFE01000002">
    <property type="protein sequence ID" value="STM26214.1"/>
    <property type="molecule type" value="Genomic_DNA"/>
</dbReference>
<protein>
    <submittedName>
        <fullName evidence="1">Uncharacterized protein</fullName>
    </submittedName>
</protein>
<evidence type="ECO:0000313" key="2">
    <source>
        <dbReference type="Proteomes" id="UP000254718"/>
    </source>
</evidence>
<organism evidence="1 2">
    <name type="scientific">Escherichia coli</name>
    <dbReference type="NCBI Taxonomy" id="562"/>
    <lineage>
        <taxon>Bacteria</taxon>
        <taxon>Pseudomonadati</taxon>
        <taxon>Pseudomonadota</taxon>
        <taxon>Gammaproteobacteria</taxon>
        <taxon>Enterobacterales</taxon>
        <taxon>Enterobacteriaceae</taxon>
        <taxon>Escherichia</taxon>
    </lineage>
</organism>
<dbReference type="Proteomes" id="UP000254718">
    <property type="component" value="Unassembled WGS sequence"/>
</dbReference>
<name>A0AAX2KHP9_ECOLX</name>
<comment type="caution">
    <text evidence="1">The sequence shown here is derived from an EMBL/GenBank/DDBJ whole genome shotgun (WGS) entry which is preliminary data.</text>
</comment>
<reference evidence="1 2" key="1">
    <citation type="submission" date="2018-06" db="EMBL/GenBank/DDBJ databases">
        <authorList>
            <consortium name="Pathogen Informatics"/>
            <person name="Doyle S."/>
        </authorList>
    </citation>
    <scope>NUCLEOTIDE SEQUENCE [LARGE SCALE GENOMIC DNA]</scope>
    <source>
        <strain evidence="1 2">NCTC8333</strain>
    </source>
</reference>
<proteinExistence type="predicted"/>
<dbReference type="AlphaFoldDB" id="A0AAX2KHP9"/>